<feature type="region of interest" description="Disordered" evidence="7">
    <location>
        <begin position="1"/>
        <end position="36"/>
    </location>
</feature>
<protein>
    <recommendedName>
        <fullName evidence="11">Progestin and adipoQ receptor family member 4</fullName>
    </recommendedName>
</protein>
<keyword evidence="5 8" id="KW-0472">Membrane</keyword>
<comment type="similarity">
    <text evidence="2">Belongs to the ADIPOR family.</text>
</comment>
<feature type="transmembrane region" description="Helical" evidence="8">
    <location>
        <begin position="239"/>
        <end position="256"/>
    </location>
</feature>
<feature type="transmembrane region" description="Helical" evidence="8">
    <location>
        <begin position="114"/>
        <end position="134"/>
    </location>
</feature>
<dbReference type="PANTHER" id="PTHR20855:SF138">
    <property type="entry name" value="PROGESTIN AND ADIPOQ RECEPTOR FAMILY MEMBER 4"/>
    <property type="match status" value="1"/>
</dbReference>
<evidence type="ECO:0008006" key="11">
    <source>
        <dbReference type="Google" id="ProtNLM"/>
    </source>
</evidence>
<reference evidence="9 10" key="1">
    <citation type="submission" date="2015-09" db="EMBL/GenBank/DDBJ databases">
        <title>Draft genome of the scarab beetle Oryctes borbonicus.</title>
        <authorList>
            <person name="Meyer J.M."/>
            <person name="Markov G.V."/>
            <person name="Baskaran P."/>
            <person name="Herrmann M."/>
            <person name="Sommer R.J."/>
            <person name="Roedelsperger C."/>
        </authorList>
    </citation>
    <scope>NUCLEOTIDE SEQUENCE [LARGE SCALE GENOMIC DNA]</scope>
    <source>
        <strain evidence="9">OB123</strain>
        <tissue evidence="9">Whole animal</tissue>
    </source>
</reference>
<name>A0A0T6B0C4_9SCAR</name>
<keyword evidence="4 8" id="KW-1133">Transmembrane helix</keyword>
<comment type="caution">
    <text evidence="9">The sequence shown here is derived from an EMBL/GenBank/DDBJ whole genome shotgun (WGS) entry which is preliminary data.</text>
</comment>
<evidence type="ECO:0000256" key="7">
    <source>
        <dbReference type="SAM" id="MobiDB-lite"/>
    </source>
</evidence>
<feature type="binding site" evidence="6">
    <location>
        <position position="302"/>
    </location>
    <ligand>
        <name>Zn(2+)</name>
        <dbReference type="ChEBI" id="CHEBI:29105"/>
    </ligand>
</feature>
<dbReference type="Pfam" id="PF03006">
    <property type="entry name" value="HlyIII"/>
    <property type="match status" value="1"/>
</dbReference>
<dbReference type="AlphaFoldDB" id="A0A0T6B0C4"/>
<keyword evidence="6" id="KW-0862">Zinc</keyword>
<evidence type="ECO:0000256" key="3">
    <source>
        <dbReference type="ARBA" id="ARBA00022692"/>
    </source>
</evidence>
<feature type="transmembrane region" description="Helical" evidence="8">
    <location>
        <begin position="182"/>
        <end position="203"/>
    </location>
</feature>
<feature type="compositionally biased region" description="Basic residues" evidence="7">
    <location>
        <begin position="25"/>
        <end position="36"/>
    </location>
</feature>
<evidence type="ECO:0000256" key="1">
    <source>
        <dbReference type="ARBA" id="ARBA00004141"/>
    </source>
</evidence>
<evidence type="ECO:0000313" key="10">
    <source>
        <dbReference type="Proteomes" id="UP000051574"/>
    </source>
</evidence>
<keyword evidence="3 8" id="KW-0812">Transmembrane</keyword>
<feature type="binding site" evidence="6">
    <location>
        <position position="306"/>
    </location>
    <ligand>
        <name>Zn(2+)</name>
        <dbReference type="ChEBI" id="CHEBI:29105"/>
    </ligand>
</feature>
<feature type="transmembrane region" description="Helical" evidence="8">
    <location>
        <begin position="141"/>
        <end position="162"/>
    </location>
</feature>
<evidence type="ECO:0000313" key="9">
    <source>
        <dbReference type="EMBL" id="KRT80801.1"/>
    </source>
</evidence>
<evidence type="ECO:0000256" key="2">
    <source>
        <dbReference type="ARBA" id="ARBA00007018"/>
    </source>
</evidence>
<evidence type="ECO:0000256" key="8">
    <source>
        <dbReference type="SAM" id="Phobius"/>
    </source>
</evidence>
<dbReference type="EMBL" id="LJIG01016371">
    <property type="protein sequence ID" value="KRT80801.1"/>
    <property type="molecule type" value="Genomic_DNA"/>
</dbReference>
<feature type="transmembrane region" description="Helical" evidence="8">
    <location>
        <begin position="304"/>
        <end position="321"/>
    </location>
</feature>
<keyword evidence="6" id="KW-0479">Metal-binding</keyword>
<keyword evidence="10" id="KW-1185">Reference proteome</keyword>
<sequence length="336" mass="39138">MAKREDETPHYRHHHHQESGEQHQYPRHQHHQHLANHQHNEVLELKRKKCDEKSPKKQNRWLMARGKGADLLHWNDMPKHLQFNPYIFTGYRPMLSVWGCLNSLFYLHNETINILTHAIPIIYILLTVPGMMPWSNSELRFLSWCHVVGILCPWVGSFLYHLFMNLELGERVYYRLLQLDMLGIWISQSFGAMPMVTATTYCLPRIVRWSSVCSYCILSLWGLYKAMTAWSPWERRLCFTLPFIMRMVLLCVRYTSLGGGDPAAFIHVVLQDLVSVIGAAIGALHIPEKWFPGTVDIYLNSHNIMHVLVVAAVYSMHIATMRDLAWMTRVKCSAAF</sequence>
<feature type="compositionally biased region" description="Basic and acidic residues" evidence="7">
    <location>
        <begin position="1"/>
        <end position="10"/>
    </location>
</feature>
<evidence type="ECO:0000256" key="5">
    <source>
        <dbReference type="ARBA" id="ARBA00023136"/>
    </source>
</evidence>
<comment type="subcellular location">
    <subcellularLocation>
        <location evidence="1">Membrane</location>
        <topology evidence="1">Multi-pass membrane protein</topology>
    </subcellularLocation>
</comment>
<evidence type="ECO:0000256" key="6">
    <source>
        <dbReference type="PIRSR" id="PIRSR604254-1"/>
    </source>
</evidence>
<gene>
    <name evidence="9" type="ORF">AMK59_5735</name>
</gene>
<dbReference type="Proteomes" id="UP000051574">
    <property type="component" value="Unassembled WGS sequence"/>
</dbReference>
<organism evidence="9 10">
    <name type="scientific">Oryctes borbonicus</name>
    <dbReference type="NCBI Taxonomy" id="1629725"/>
    <lineage>
        <taxon>Eukaryota</taxon>
        <taxon>Metazoa</taxon>
        <taxon>Ecdysozoa</taxon>
        <taxon>Arthropoda</taxon>
        <taxon>Hexapoda</taxon>
        <taxon>Insecta</taxon>
        <taxon>Pterygota</taxon>
        <taxon>Neoptera</taxon>
        <taxon>Endopterygota</taxon>
        <taxon>Coleoptera</taxon>
        <taxon>Polyphaga</taxon>
        <taxon>Scarabaeiformia</taxon>
        <taxon>Scarabaeidae</taxon>
        <taxon>Dynastinae</taxon>
        <taxon>Oryctes</taxon>
    </lineage>
</organism>
<evidence type="ECO:0000256" key="4">
    <source>
        <dbReference type="ARBA" id="ARBA00022989"/>
    </source>
</evidence>
<dbReference type="InterPro" id="IPR004254">
    <property type="entry name" value="AdipoR/HlyIII-related"/>
</dbReference>
<dbReference type="OrthoDB" id="535992at2759"/>
<dbReference type="GO" id="GO:0046872">
    <property type="term" value="F:metal ion binding"/>
    <property type="evidence" value="ECO:0007669"/>
    <property type="project" value="UniProtKB-KW"/>
</dbReference>
<dbReference type="PANTHER" id="PTHR20855">
    <property type="entry name" value="ADIPOR/PROGESTIN RECEPTOR-RELATED"/>
    <property type="match status" value="1"/>
</dbReference>
<feature type="transmembrane region" description="Helical" evidence="8">
    <location>
        <begin position="263"/>
        <end position="284"/>
    </location>
</feature>
<dbReference type="GO" id="GO:0016020">
    <property type="term" value="C:membrane"/>
    <property type="evidence" value="ECO:0007669"/>
    <property type="project" value="UniProtKB-SubCell"/>
</dbReference>
<feature type="binding site" evidence="6">
    <location>
        <position position="161"/>
    </location>
    <ligand>
        <name>Zn(2+)</name>
        <dbReference type="ChEBI" id="CHEBI:29105"/>
    </ligand>
</feature>
<accession>A0A0T6B0C4</accession>
<proteinExistence type="inferred from homology"/>
<dbReference type="GO" id="GO:0038023">
    <property type="term" value="F:signaling receptor activity"/>
    <property type="evidence" value="ECO:0007669"/>
    <property type="project" value="TreeGrafter"/>
</dbReference>